<keyword evidence="7" id="KW-1185">Reference proteome</keyword>
<evidence type="ECO:0000313" key="7">
    <source>
        <dbReference type="Proteomes" id="UP000712157"/>
    </source>
</evidence>
<dbReference type="AlphaFoldDB" id="A0A949K6X4"/>
<feature type="transmembrane region" description="Helical" evidence="5">
    <location>
        <begin position="104"/>
        <end position="120"/>
    </location>
</feature>
<dbReference type="InterPro" id="IPR010540">
    <property type="entry name" value="CmpB_TMEM229"/>
</dbReference>
<dbReference type="Pfam" id="PF06541">
    <property type="entry name" value="ABC_trans_CmpB"/>
    <property type="match status" value="1"/>
</dbReference>
<organism evidence="6 7">
    <name type="scientific">Diplocloster agilis</name>
    <dbReference type="NCBI Taxonomy" id="2850323"/>
    <lineage>
        <taxon>Bacteria</taxon>
        <taxon>Bacillati</taxon>
        <taxon>Bacillota</taxon>
        <taxon>Clostridia</taxon>
        <taxon>Lachnospirales</taxon>
        <taxon>Lachnospiraceae</taxon>
        <taxon>Diplocloster</taxon>
    </lineage>
</organism>
<feature type="transmembrane region" description="Helical" evidence="5">
    <location>
        <begin position="5"/>
        <end position="25"/>
    </location>
</feature>
<evidence type="ECO:0000256" key="5">
    <source>
        <dbReference type="SAM" id="Phobius"/>
    </source>
</evidence>
<reference evidence="6" key="1">
    <citation type="submission" date="2021-06" db="EMBL/GenBank/DDBJ databases">
        <title>Description of novel taxa of the family Lachnospiraceae.</title>
        <authorList>
            <person name="Chaplin A.V."/>
            <person name="Sokolova S.R."/>
            <person name="Pikina A.P."/>
            <person name="Korzhanova M."/>
            <person name="Belova V."/>
            <person name="Korostin D."/>
            <person name="Efimov B.A."/>
        </authorList>
    </citation>
    <scope>NUCLEOTIDE SEQUENCE</scope>
    <source>
        <strain evidence="6">ASD5720</strain>
    </source>
</reference>
<evidence type="ECO:0000256" key="4">
    <source>
        <dbReference type="ARBA" id="ARBA00023136"/>
    </source>
</evidence>
<feature type="transmembrane region" description="Helical" evidence="5">
    <location>
        <begin position="66"/>
        <end position="84"/>
    </location>
</feature>
<evidence type="ECO:0000256" key="3">
    <source>
        <dbReference type="ARBA" id="ARBA00022989"/>
    </source>
</evidence>
<comment type="caution">
    <text evidence="6">The sequence shown here is derived from an EMBL/GenBank/DDBJ whole genome shotgun (WGS) entry which is preliminary data.</text>
</comment>
<keyword evidence="2 5" id="KW-0812">Transmembrane</keyword>
<name>A0A949K6X4_9FIRM</name>
<dbReference type="EMBL" id="JAHQCW010000044">
    <property type="protein sequence ID" value="MBU9738891.1"/>
    <property type="molecule type" value="Genomic_DNA"/>
</dbReference>
<dbReference type="GO" id="GO:0016020">
    <property type="term" value="C:membrane"/>
    <property type="evidence" value="ECO:0007669"/>
    <property type="project" value="UniProtKB-SubCell"/>
</dbReference>
<protein>
    <submittedName>
        <fullName evidence="6">ABC transporter permease</fullName>
    </submittedName>
</protein>
<keyword evidence="4 5" id="KW-0472">Membrane</keyword>
<comment type="subcellular location">
    <subcellularLocation>
        <location evidence="1">Membrane</location>
        <topology evidence="1">Multi-pass membrane protein</topology>
    </subcellularLocation>
</comment>
<dbReference type="Proteomes" id="UP000712157">
    <property type="component" value="Unassembled WGS sequence"/>
</dbReference>
<feature type="transmembrane region" description="Helical" evidence="5">
    <location>
        <begin position="37"/>
        <end position="54"/>
    </location>
</feature>
<gene>
    <name evidence="6" type="ORF">KTH89_20355</name>
</gene>
<proteinExistence type="predicted"/>
<sequence>MKHKFILCGTIGWCMEIFWTAFNSFRRRELKLMGKTSIWMFPIYGSAALLAPVYRRIRSKSIWLRGMIYTVCIYLTEFFTGSFLKKYNLCPWDYSKAKLNYKGLVRLDYLPLWFLTGLLYEKVLCKDVKS</sequence>
<evidence type="ECO:0000256" key="1">
    <source>
        <dbReference type="ARBA" id="ARBA00004141"/>
    </source>
</evidence>
<dbReference type="PANTHER" id="PTHR31746">
    <property type="entry name" value="TRANSMEMBRANE PROTEIN 229 FAMILY MEMBER"/>
    <property type="match status" value="1"/>
</dbReference>
<evidence type="ECO:0000313" key="6">
    <source>
        <dbReference type="EMBL" id="MBU9738891.1"/>
    </source>
</evidence>
<keyword evidence="3 5" id="KW-1133">Transmembrane helix</keyword>
<dbReference type="PANTHER" id="PTHR31746:SF2">
    <property type="entry name" value="TRANSMEMBRANE PROTEIN 229A"/>
    <property type="match status" value="1"/>
</dbReference>
<evidence type="ECO:0000256" key="2">
    <source>
        <dbReference type="ARBA" id="ARBA00022692"/>
    </source>
</evidence>
<dbReference type="RefSeq" id="WP_158342539.1">
    <property type="nucleotide sequence ID" value="NZ_JAHQCW010000044.1"/>
</dbReference>
<accession>A0A949K6X4</accession>